<dbReference type="AlphaFoldDB" id="A0A2P2BUP6"/>
<dbReference type="GO" id="GO:0005524">
    <property type="term" value="F:ATP binding"/>
    <property type="evidence" value="ECO:0007669"/>
    <property type="project" value="InterPro"/>
</dbReference>
<feature type="coiled-coil region" evidence="1">
    <location>
        <begin position="142"/>
        <end position="180"/>
    </location>
</feature>
<dbReference type="InterPro" id="IPR001650">
    <property type="entry name" value="Helicase_C-like"/>
</dbReference>
<dbReference type="EMBL" id="LN650648">
    <property type="protein sequence ID" value="CEI72714.1"/>
    <property type="molecule type" value="Genomic_DNA"/>
</dbReference>
<proteinExistence type="predicted"/>
<dbReference type="SMART" id="SM00490">
    <property type="entry name" value="HELICc"/>
    <property type="match status" value="1"/>
</dbReference>
<dbReference type="Proteomes" id="UP000245695">
    <property type="component" value="Chromosome 1"/>
</dbReference>
<dbReference type="PANTHER" id="PTHR47396:SF1">
    <property type="entry name" value="ATP-DEPENDENT HELICASE IRC3-RELATED"/>
    <property type="match status" value="1"/>
</dbReference>
<gene>
    <name evidence="4" type="ORF">FRIFI_1175</name>
</gene>
<dbReference type="InterPro" id="IPR014001">
    <property type="entry name" value="Helicase_ATP-bd"/>
</dbReference>
<dbReference type="InterPro" id="IPR050742">
    <property type="entry name" value="Helicase_Restrict-Modif_Enz"/>
</dbReference>
<evidence type="ECO:0000259" key="3">
    <source>
        <dbReference type="PROSITE" id="PS51194"/>
    </source>
</evidence>
<dbReference type="REBASE" id="247423">
    <property type="entry name" value="RspFRIFORF1178P"/>
</dbReference>
<evidence type="ECO:0000313" key="4">
    <source>
        <dbReference type="EMBL" id="CEI72714.1"/>
    </source>
</evidence>
<dbReference type="PROSITE" id="PS51194">
    <property type="entry name" value="HELICASE_CTER"/>
    <property type="match status" value="1"/>
</dbReference>
<dbReference type="CDD" id="cd18799">
    <property type="entry name" value="SF2_C_EcoAI-like"/>
    <property type="match status" value="1"/>
</dbReference>
<dbReference type="Gene3D" id="3.90.1570.30">
    <property type="match status" value="1"/>
</dbReference>
<organism evidence="4 5">
    <name type="scientific">Romboutsia hominis</name>
    <dbReference type="NCBI Taxonomy" id="1507512"/>
    <lineage>
        <taxon>Bacteria</taxon>
        <taxon>Bacillati</taxon>
        <taxon>Bacillota</taxon>
        <taxon>Clostridia</taxon>
        <taxon>Peptostreptococcales</taxon>
        <taxon>Peptostreptococcaceae</taxon>
        <taxon>Romboutsia</taxon>
    </lineage>
</organism>
<dbReference type="SMART" id="SM00487">
    <property type="entry name" value="DEXDc"/>
    <property type="match status" value="1"/>
</dbReference>
<dbReference type="GO" id="GO:0003677">
    <property type="term" value="F:DNA binding"/>
    <property type="evidence" value="ECO:0007669"/>
    <property type="project" value="InterPro"/>
</dbReference>
<evidence type="ECO:0000313" key="5">
    <source>
        <dbReference type="Proteomes" id="UP000245695"/>
    </source>
</evidence>
<keyword evidence="5" id="KW-1185">Reference proteome</keyword>
<evidence type="ECO:0000256" key="1">
    <source>
        <dbReference type="SAM" id="Coils"/>
    </source>
</evidence>
<dbReference type="SUPFAM" id="SSF52540">
    <property type="entry name" value="P-loop containing nucleoside triphosphate hydrolases"/>
    <property type="match status" value="1"/>
</dbReference>
<feature type="domain" description="Helicase ATP-binding" evidence="2">
    <location>
        <begin position="401"/>
        <end position="586"/>
    </location>
</feature>
<dbReference type="NCBIfam" id="NF008521">
    <property type="entry name" value="PRK11448.1"/>
    <property type="match status" value="1"/>
</dbReference>
<dbReference type="PROSITE" id="PS51192">
    <property type="entry name" value="HELICASE_ATP_BIND_1"/>
    <property type="match status" value="1"/>
</dbReference>
<dbReference type="Pfam" id="PF00271">
    <property type="entry name" value="Helicase_C"/>
    <property type="match status" value="1"/>
</dbReference>
<sequence length="1091" mass="126635">MSNFNFLNEKYPELAKLGEFAEKYIYQDSNTAFIKLGIFGETIVKYIIKLEDIDEIYISHDKSQINRIKLLKKEDLLPEEIESILQILRKKRNPAAHEGYENVEEAKVNLRLAHKLANWFMEVYGDYYFEPVEFVMPEENSIESSSENLKKLEEEYEAKIKEYESQLNNLKSLNEDKTEDTIKKEKYLRKERSKKIAKNMDLSEEETRMIIDEQLRNAGWEADTKNLRYSKGTRPVKNKNMAIAEWPTSSKYKKSGYVDYALFCGEKLVGFIEAKKYSQDVGSHMIENKIYAKGVKEEHIDYVVGGWEEYNVPFLFTSNGRKYIEEIKEKSGVHFLDCRKPTNNPKVLQNFYTPQNIMELLQSDLEKSNEELDKLSFDFLQDPKGVGLRYYQVDAIKAVERAIKEEKESALITMATGTGKTRTVLGLIYRLLKTNRFKRILFLVDRTSLGNQASETFEEVKITDLLTLNQIYNINKLEDKKIDKETKVHIATVQAMVKRIMYNSDESQIPGVGDYDAIIIDEAHRGYILDKEVLEEELEYKDEKDFLSKYKKVIDYFDAFKIALTATPALHTTQIFGAPVYSYTYRNAVIDGYLVDHEPPHIIKTKLLEEGIHLKKGDSVVKYDPTTGEVLNGAYLEDDVDFEIDSFNKKIIVESHTREALNEVAKYISPDEDGKTLIFATNDYHADMIVRILKEIYTDLLGEVDDDSILKITGKLKDPELAIKQYKNEKYPNIAVTVDLLSTGIDVPKINKIVFMRRVKSRILYEQMLGRATRLCDEINKTHFEIYDCVNLYEALEDVTNMKPVVVDSKDSFKKLRNQLSEDISIEAKENIVNKVVAKLQRKKKLIKEEAVFKSLANNKSPGEFIKELKELNTEEAIKTIIENDRLMTYLDEKALDKNLLIIAKEEDVLTEHSRGYGKGKRPEDYINEFEAYIKENMNEIVALNVLCTKPKSMTRNDLKAIKQILDGAGFNEEYLKTAYKDMTNEEITADIIAFIRQKAIGSVLISKEDRVKKAMSKIKKEFNFTPLQVKWLEKIEKYMIKEVIIDKDVFSMGNFKREGGFNRYNKIFDERLDEVIDKLKEHMFNENELA</sequence>
<dbReference type="CDD" id="cd18032">
    <property type="entry name" value="DEXHc_RE_I_III_res"/>
    <property type="match status" value="1"/>
</dbReference>
<accession>A0A2P2BUP6</accession>
<dbReference type="InterPro" id="IPR027417">
    <property type="entry name" value="P-loop_NTPase"/>
</dbReference>
<keyword evidence="1" id="KW-0175">Coiled coil</keyword>
<dbReference type="GO" id="GO:0006304">
    <property type="term" value="P:DNA modification"/>
    <property type="evidence" value="ECO:0007669"/>
    <property type="project" value="InterPro"/>
</dbReference>
<dbReference type="Pfam" id="PF08463">
    <property type="entry name" value="EcoEI_R_C"/>
    <property type="match status" value="1"/>
</dbReference>
<dbReference type="Pfam" id="PF04851">
    <property type="entry name" value="ResIII"/>
    <property type="match status" value="1"/>
</dbReference>
<name>A0A2P2BUP6_9FIRM</name>
<dbReference type="KEGG" id="rhom:FRIFI_1175"/>
<evidence type="ECO:0000259" key="2">
    <source>
        <dbReference type="PROSITE" id="PS51192"/>
    </source>
</evidence>
<dbReference type="GO" id="GO:0016787">
    <property type="term" value="F:hydrolase activity"/>
    <property type="evidence" value="ECO:0007669"/>
    <property type="project" value="InterPro"/>
</dbReference>
<feature type="domain" description="Helicase C-terminal" evidence="3">
    <location>
        <begin position="660"/>
        <end position="832"/>
    </location>
</feature>
<protein>
    <submittedName>
        <fullName evidence="4">Type I restriction enzyme EcoKI R protein</fullName>
    </submittedName>
</protein>
<dbReference type="InterPro" id="IPR006935">
    <property type="entry name" value="Helicase/UvrB_N"/>
</dbReference>
<dbReference type="RefSeq" id="WP_166505299.1">
    <property type="nucleotide sequence ID" value="NZ_LN650648.1"/>
</dbReference>
<dbReference type="PANTHER" id="PTHR47396">
    <property type="entry name" value="TYPE I RESTRICTION ENZYME ECOKI R PROTEIN"/>
    <property type="match status" value="1"/>
</dbReference>
<dbReference type="GO" id="GO:0005829">
    <property type="term" value="C:cytosol"/>
    <property type="evidence" value="ECO:0007669"/>
    <property type="project" value="TreeGrafter"/>
</dbReference>
<reference evidence="4 5" key="1">
    <citation type="submission" date="2014-09" db="EMBL/GenBank/DDBJ databases">
        <authorList>
            <person name="Hornung B.V."/>
        </authorList>
    </citation>
    <scope>NUCLEOTIDE SEQUENCE [LARGE SCALE GENOMIC DNA]</scope>
    <source>
        <strain evidence="4 5">FRIFI</strain>
    </source>
</reference>
<dbReference type="InterPro" id="IPR013670">
    <property type="entry name" value="EcoEI_R_C_dom"/>
</dbReference>
<dbReference type="Gene3D" id="3.40.50.300">
    <property type="entry name" value="P-loop containing nucleotide triphosphate hydrolases"/>
    <property type="match status" value="2"/>
</dbReference>